<evidence type="ECO:0000256" key="1">
    <source>
        <dbReference type="ARBA" id="ARBA00006484"/>
    </source>
</evidence>
<keyword evidence="4" id="KW-0472">Membrane</keyword>
<comment type="similarity">
    <text evidence="1 3">Belongs to the short-chain dehydrogenases/reductases (SDR) family.</text>
</comment>
<evidence type="ECO:0000313" key="5">
    <source>
        <dbReference type="EMBL" id="KAK2834426.1"/>
    </source>
</evidence>
<dbReference type="Pfam" id="PF00106">
    <property type="entry name" value="adh_short"/>
    <property type="match status" value="1"/>
</dbReference>
<gene>
    <name evidence="5" type="ORF">Q7C36_015127</name>
</gene>
<evidence type="ECO:0000313" key="6">
    <source>
        <dbReference type="Proteomes" id="UP001187315"/>
    </source>
</evidence>
<keyword evidence="6" id="KW-1185">Reference proteome</keyword>
<dbReference type="GO" id="GO:0008202">
    <property type="term" value="P:steroid metabolic process"/>
    <property type="evidence" value="ECO:0007669"/>
    <property type="project" value="TreeGrafter"/>
</dbReference>
<dbReference type="GO" id="GO:0016491">
    <property type="term" value="F:oxidoreductase activity"/>
    <property type="evidence" value="ECO:0007669"/>
    <property type="project" value="UniProtKB-KW"/>
</dbReference>
<sequence>METSGMELWLCVLIVATSGALQMVGWSRSRLSWSVGLVVVEVMLCYWISNLSVAVILLSVCCGCCLIHFSAGRKEFRLPVQGKAVLITGCDSGFGHELAKILDKAGMKVYAGVLEEFGPGAQNLREVSSSLLTILQMDITNINQISEAHKLIKSQIGETGLWGLVNNAGVLGHICDGELLPMRILRKILNVNFIAGVEVTKVFLPLLRQAKGRVVCVSSMSGEVPFPGFSAYGASKAAVISYYGALRQEMSKWGVKVVIIQPGAFKTNILGNQEEWCNIEKEILRTQPLEVIDAYGEEYICSMHQHLSNLTAQSCADFRPVLDDIQHALLSEKPGAFYHPGHMAWAFPFLQRICPTWLFDAIFAQIFTYGRLCPAALASKR</sequence>
<name>A0AA88MBF2_TACVA</name>
<keyword evidence="4" id="KW-1133">Transmembrane helix</keyword>
<dbReference type="PANTHER" id="PTHR43313">
    <property type="entry name" value="SHORT-CHAIN DEHYDROGENASE/REDUCTASE FAMILY 9C"/>
    <property type="match status" value="1"/>
</dbReference>
<dbReference type="AlphaFoldDB" id="A0AA88MBF2"/>
<evidence type="ECO:0008006" key="7">
    <source>
        <dbReference type="Google" id="ProtNLM"/>
    </source>
</evidence>
<dbReference type="PRINTS" id="PR00080">
    <property type="entry name" value="SDRFAMILY"/>
</dbReference>
<dbReference type="EMBL" id="JAVHJS010000015">
    <property type="protein sequence ID" value="KAK2834426.1"/>
    <property type="molecule type" value="Genomic_DNA"/>
</dbReference>
<organism evidence="5 6">
    <name type="scientific">Tachysurus vachellii</name>
    <name type="common">Darkbarbel catfish</name>
    <name type="synonym">Pelteobagrus vachellii</name>
    <dbReference type="NCBI Taxonomy" id="175792"/>
    <lineage>
        <taxon>Eukaryota</taxon>
        <taxon>Metazoa</taxon>
        <taxon>Chordata</taxon>
        <taxon>Craniata</taxon>
        <taxon>Vertebrata</taxon>
        <taxon>Euteleostomi</taxon>
        <taxon>Actinopterygii</taxon>
        <taxon>Neopterygii</taxon>
        <taxon>Teleostei</taxon>
        <taxon>Ostariophysi</taxon>
        <taxon>Siluriformes</taxon>
        <taxon>Bagridae</taxon>
        <taxon>Tachysurus</taxon>
    </lineage>
</organism>
<dbReference type="InterPro" id="IPR002347">
    <property type="entry name" value="SDR_fam"/>
</dbReference>
<keyword evidence="4" id="KW-0812">Transmembrane</keyword>
<feature type="transmembrane region" description="Helical" evidence="4">
    <location>
        <begin position="55"/>
        <end position="71"/>
    </location>
</feature>
<proteinExistence type="inferred from homology"/>
<dbReference type="Gene3D" id="3.40.50.720">
    <property type="entry name" value="NAD(P)-binding Rossmann-like Domain"/>
    <property type="match status" value="1"/>
</dbReference>
<keyword evidence="2" id="KW-0560">Oxidoreductase</keyword>
<dbReference type="PROSITE" id="PS00061">
    <property type="entry name" value="ADH_SHORT"/>
    <property type="match status" value="1"/>
</dbReference>
<dbReference type="Proteomes" id="UP001187315">
    <property type="component" value="Unassembled WGS sequence"/>
</dbReference>
<dbReference type="SUPFAM" id="SSF51735">
    <property type="entry name" value="NAD(P)-binding Rossmann-fold domains"/>
    <property type="match status" value="1"/>
</dbReference>
<dbReference type="PRINTS" id="PR00081">
    <property type="entry name" value="GDHRDH"/>
</dbReference>
<dbReference type="PANTHER" id="PTHR43313:SF3">
    <property type="entry name" value="17-BETA-HYDROXYSTEROID DEHYDROGENASE TYPE 2"/>
    <property type="match status" value="1"/>
</dbReference>
<evidence type="ECO:0000256" key="2">
    <source>
        <dbReference type="ARBA" id="ARBA00023002"/>
    </source>
</evidence>
<evidence type="ECO:0000256" key="3">
    <source>
        <dbReference type="RuleBase" id="RU000363"/>
    </source>
</evidence>
<dbReference type="InterPro" id="IPR020904">
    <property type="entry name" value="Sc_DH/Rdtase_CS"/>
</dbReference>
<comment type="caution">
    <text evidence="5">The sequence shown here is derived from an EMBL/GenBank/DDBJ whole genome shotgun (WGS) entry which is preliminary data.</text>
</comment>
<dbReference type="InterPro" id="IPR036291">
    <property type="entry name" value="NAD(P)-bd_dom_sf"/>
</dbReference>
<accession>A0AA88MBF2</accession>
<feature type="transmembrane region" description="Helical" evidence="4">
    <location>
        <begin position="6"/>
        <end position="24"/>
    </location>
</feature>
<evidence type="ECO:0000256" key="4">
    <source>
        <dbReference type="SAM" id="Phobius"/>
    </source>
</evidence>
<protein>
    <recommendedName>
        <fullName evidence="7">Estradiol 17-beta-dehydrogenase 2</fullName>
    </recommendedName>
</protein>
<reference evidence="5" key="1">
    <citation type="submission" date="2023-08" db="EMBL/GenBank/DDBJ databases">
        <title>Pelteobagrus vachellii genome.</title>
        <authorList>
            <person name="Liu H."/>
        </authorList>
    </citation>
    <scope>NUCLEOTIDE SEQUENCE</scope>
    <source>
        <strain evidence="5">PRFRI_2022a</strain>
        <tissue evidence="5">Muscle</tissue>
    </source>
</reference>